<name>A0AAD7ZL02_DIPPU</name>
<dbReference type="EMBL" id="JASPKZ010007779">
    <property type="protein sequence ID" value="KAJ9582654.1"/>
    <property type="molecule type" value="Genomic_DNA"/>
</dbReference>
<evidence type="ECO:0000313" key="2">
    <source>
        <dbReference type="Proteomes" id="UP001233999"/>
    </source>
</evidence>
<dbReference type="AlphaFoldDB" id="A0AAD7ZL02"/>
<feature type="non-terminal residue" evidence="1">
    <location>
        <position position="65"/>
    </location>
</feature>
<organism evidence="1 2">
    <name type="scientific">Diploptera punctata</name>
    <name type="common">Pacific beetle cockroach</name>
    <dbReference type="NCBI Taxonomy" id="6984"/>
    <lineage>
        <taxon>Eukaryota</taxon>
        <taxon>Metazoa</taxon>
        <taxon>Ecdysozoa</taxon>
        <taxon>Arthropoda</taxon>
        <taxon>Hexapoda</taxon>
        <taxon>Insecta</taxon>
        <taxon>Pterygota</taxon>
        <taxon>Neoptera</taxon>
        <taxon>Polyneoptera</taxon>
        <taxon>Dictyoptera</taxon>
        <taxon>Blattodea</taxon>
        <taxon>Blaberoidea</taxon>
        <taxon>Blaberidae</taxon>
        <taxon>Diplopterinae</taxon>
        <taxon>Diploptera</taxon>
    </lineage>
</organism>
<evidence type="ECO:0000313" key="1">
    <source>
        <dbReference type="EMBL" id="KAJ9582654.1"/>
    </source>
</evidence>
<protein>
    <submittedName>
        <fullName evidence="1">Uncharacterized protein</fullName>
    </submittedName>
</protein>
<reference evidence="1" key="2">
    <citation type="submission" date="2023-05" db="EMBL/GenBank/DDBJ databases">
        <authorList>
            <person name="Fouks B."/>
        </authorList>
    </citation>
    <scope>NUCLEOTIDE SEQUENCE</scope>
    <source>
        <strain evidence="1">Stay&amp;Tobe</strain>
        <tissue evidence="1">Testes</tissue>
    </source>
</reference>
<accession>A0AAD7ZL02</accession>
<keyword evidence="2" id="KW-1185">Reference proteome</keyword>
<proteinExistence type="predicted"/>
<gene>
    <name evidence="1" type="ORF">L9F63_023003</name>
</gene>
<comment type="caution">
    <text evidence="1">The sequence shown here is derived from an EMBL/GenBank/DDBJ whole genome shotgun (WGS) entry which is preliminary data.</text>
</comment>
<feature type="non-terminal residue" evidence="1">
    <location>
        <position position="1"/>
    </location>
</feature>
<reference evidence="1" key="1">
    <citation type="journal article" date="2023" name="IScience">
        <title>Live-bearing cockroach genome reveals convergent evolutionary mechanisms linked to viviparity in insects and beyond.</title>
        <authorList>
            <person name="Fouks B."/>
            <person name="Harrison M.C."/>
            <person name="Mikhailova A.A."/>
            <person name="Marchal E."/>
            <person name="English S."/>
            <person name="Carruthers M."/>
            <person name="Jennings E.C."/>
            <person name="Chiamaka E.L."/>
            <person name="Frigard R.A."/>
            <person name="Pippel M."/>
            <person name="Attardo G.M."/>
            <person name="Benoit J.B."/>
            <person name="Bornberg-Bauer E."/>
            <person name="Tobe S.S."/>
        </authorList>
    </citation>
    <scope>NUCLEOTIDE SEQUENCE</scope>
    <source>
        <strain evidence="1">Stay&amp;Tobe</strain>
    </source>
</reference>
<dbReference type="Proteomes" id="UP001233999">
    <property type="component" value="Unassembled WGS sequence"/>
</dbReference>
<sequence length="65" mass="7720">NFNTRFKSGILSNLLIGKKKTIYEDFKSPPWIWMCVLSLCRYRSFLQTCSFECQFQGLLHIIKIN</sequence>